<reference evidence="5 6" key="1">
    <citation type="submission" date="2020-10" db="EMBL/GenBank/DDBJ databases">
        <title>Pygocentrus nattereri (red-bellied piranha) genome, fPygNat1, primary haplotype.</title>
        <authorList>
            <person name="Myers G."/>
            <person name="Meyer A."/>
            <person name="Karagic N."/>
            <person name="Pippel M."/>
            <person name="Winkler S."/>
            <person name="Tracey A."/>
            <person name="Wood J."/>
            <person name="Formenti G."/>
            <person name="Howe K."/>
            <person name="Fedrigo O."/>
            <person name="Jarvis E.D."/>
        </authorList>
    </citation>
    <scope>NUCLEOTIDE SEQUENCE [LARGE SCALE GENOMIC DNA]</scope>
</reference>
<keyword evidence="3" id="KW-0472">Membrane</keyword>
<evidence type="ECO:0000256" key="2">
    <source>
        <dbReference type="SAM" id="Coils"/>
    </source>
</evidence>
<dbReference type="SMART" id="SM00034">
    <property type="entry name" value="CLECT"/>
    <property type="match status" value="1"/>
</dbReference>
<dbReference type="Ensembl" id="ENSPNAT00000021416.2">
    <property type="protein sequence ID" value="ENSPNAP00000031923.2"/>
    <property type="gene ID" value="ENSPNAG00000019550.2"/>
</dbReference>
<name>A0A3B4E8B1_PYGNA</name>
<keyword evidence="6" id="KW-1185">Reference proteome</keyword>
<dbReference type="InterPro" id="IPR033989">
    <property type="entry name" value="CD209-like_CTLD"/>
</dbReference>
<keyword evidence="2" id="KW-0175">Coiled coil</keyword>
<dbReference type="CDD" id="cd03590">
    <property type="entry name" value="CLECT_DC-SIGN_like"/>
    <property type="match status" value="1"/>
</dbReference>
<evidence type="ECO:0000259" key="4">
    <source>
        <dbReference type="PROSITE" id="PS50041"/>
    </source>
</evidence>
<dbReference type="PROSITE" id="PS50041">
    <property type="entry name" value="C_TYPE_LECTIN_2"/>
    <property type="match status" value="1"/>
</dbReference>
<keyword evidence="3" id="KW-0812">Transmembrane</keyword>
<sequence>FYPVAITTEEQGKRGLTKYQRNRRTTVLELIRWTMSVEQGGVLLKILLCIFLVFRINTTMRRYYRLTAVCLGLLCVILLAAITVLWVKFNNLTVQRDQLQTSYTNLTIERDQLQTSYTSLTIERDQLQTSYTSLTIERDQLQTSYTSLTTERDQLQTSYTSLTTERDQLQTNNDNMKNEMGQLQKEMETLQKKLSELEQKQRSFYYISTEKKSWTESRKDCKERGADLVIINSREEQEFISKAFGSSEAWIGLTDTEEEGVWKWVDNSRLTTVFWWTGEPNDHGGNEDCAITGYKGAGSERLSTWADYPCDHPVVGICEKRI</sequence>
<proteinExistence type="predicted"/>
<dbReference type="InterPro" id="IPR016186">
    <property type="entry name" value="C-type_lectin-like/link_sf"/>
</dbReference>
<feature type="transmembrane region" description="Helical" evidence="3">
    <location>
        <begin position="30"/>
        <end position="54"/>
    </location>
</feature>
<accession>A0A3B4E8B1</accession>
<dbReference type="Gene3D" id="1.20.5.400">
    <property type="match status" value="2"/>
</dbReference>
<evidence type="ECO:0000256" key="3">
    <source>
        <dbReference type="SAM" id="Phobius"/>
    </source>
</evidence>
<dbReference type="InterPro" id="IPR016187">
    <property type="entry name" value="CTDL_fold"/>
</dbReference>
<reference evidence="5" key="3">
    <citation type="submission" date="2025-09" db="UniProtKB">
        <authorList>
            <consortium name="Ensembl"/>
        </authorList>
    </citation>
    <scope>IDENTIFICATION</scope>
</reference>
<feature type="coiled-coil region" evidence="2">
    <location>
        <begin position="152"/>
        <end position="203"/>
    </location>
</feature>
<feature type="transmembrane region" description="Helical" evidence="3">
    <location>
        <begin position="66"/>
        <end position="87"/>
    </location>
</feature>
<feature type="domain" description="C-type lectin" evidence="4">
    <location>
        <begin position="200"/>
        <end position="319"/>
    </location>
</feature>
<dbReference type="AlphaFoldDB" id="A0A3B4E8B1"/>
<dbReference type="OMA" id="KNCTERG"/>
<dbReference type="InterPro" id="IPR050111">
    <property type="entry name" value="C-type_lectin/snaclec_domain"/>
</dbReference>
<dbReference type="Gene3D" id="3.10.100.10">
    <property type="entry name" value="Mannose-Binding Protein A, subunit A"/>
    <property type="match status" value="1"/>
</dbReference>
<dbReference type="GeneTree" id="ENSGT01020000230338"/>
<reference evidence="5" key="2">
    <citation type="submission" date="2025-08" db="UniProtKB">
        <authorList>
            <consortium name="Ensembl"/>
        </authorList>
    </citation>
    <scope>IDENTIFICATION</scope>
</reference>
<evidence type="ECO:0000256" key="1">
    <source>
        <dbReference type="ARBA" id="ARBA00022734"/>
    </source>
</evidence>
<dbReference type="InterPro" id="IPR001304">
    <property type="entry name" value="C-type_lectin-like"/>
</dbReference>
<dbReference type="GO" id="GO:0030246">
    <property type="term" value="F:carbohydrate binding"/>
    <property type="evidence" value="ECO:0007669"/>
    <property type="project" value="UniProtKB-KW"/>
</dbReference>
<protein>
    <recommendedName>
        <fullName evidence="4">C-type lectin domain-containing protein</fullName>
    </recommendedName>
</protein>
<organism evidence="5 6">
    <name type="scientific">Pygocentrus nattereri</name>
    <name type="common">Red-bellied piranha</name>
    <dbReference type="NCBI Taxonomy" id="42514"/>
    <lineage>
        <taxon>Eukaryota</taxon>
        <taxon>Metazoa</taxon>
        <taxon>Chordata</taxon>
        <taxon>Craniata</taxon>
        <taxon>Vertebrata</taxon>
        <taxon>Euteleostomi</taxon>
        <taxon>Actinopterygii</taxon>
        <taxon>Neopterygii</taxon>
        <taxon>Teleostei</taxon>
        <taxon>Ostariophysi</taxon>
        <taxon>Characiformes</taxon>
        <taxon>Characoidei</taxon>
        <taxon>Pygocentrus</taxon>
    </lineage>
</organism>
<evidence type="ECO:0000313" key="5">
    <source>
        <dbReference type="Ensembl" id="ENSPNAP00000031923.2"/>
    </source>
</evidence>
<dbReference type="SUPFAM" id="SSF56436">
    <property type="entry name" value="C-type lectin-like"/>
    <property type="match status" value="1"/>
</dbReference>
<dbReference type="Pfam" id="PF00059">
    <property type="entry name" value="Lectin_C"/>
    <property type="match status" value="1"/>
</dbReference>
<keyword evidence="3" id="KW-1133">Transmembrane helix</keyword>
<dbReference type="PANTHER" id="PTHR22803">
    <property type="entry name" value="MANNOSE, PHOSPHOLIPASE, LECTIN RECEPTOR RELATED"/>
    <property type="match status" value="1"/>
</dbReference>
<dbReference type="STRING" id="42514.ENSPNAP00000031923"/>
<dbReference type="Proteomes" id="UP001501920">
    <property type="component" value="Chromosome 22"/>
</dbReference>
<evidence type="ECO:0000313" key="6">
    <source>
        <dbReference type="Proteomes" id="UP001501920"/>
    </source>
</evidence>
<keyword evidence="1" id="KW-0430">Lectin</keyword>